<dbReference type="GO" id="GO:0000976">
    <property type="term" value="F:transcription cis-regulatory region binding"/>
    <property type="evidence" value="ECO:0007669"/>
    <property type="project" value="TreeGrafter"/>
</dbReference>
<comment type="caution">
    <text evidence="5">The sequence shown here is derived from an EMBL/GenBank/DDBJ whole genome shotgun (WGS) entry which is preliminary data.</text>
</comment>
<keyword evidence="6" id="KW-1185">Reference proteome</keyword>
<dbReference type="Gene3D" id="1.10.260.40">
    <property type="entry name" value="lambda repressor-like DNA-binding domains"/>
    <property type="match status" value="1"/>
</dbReference>
<dbReference type="CDD" id="cd01392">
    <property type="entry name" value="HTH_LacI"/>
    <property type="match status" value="1"/>
</dbReference>
<proteinExistence type="predicted"/>
<dbReference type="RefSeq" id="WP_185692906.1">
    <property type="nucleotide sequence ID" value="NZ_JACHVA010000082.1"/>
</dbReference>
<evidence type="ECO:0000259" key="4">
    <source>
        <dbReference type="PROSITE" id="PS50932"/>
    </source>
</evidence>
<evidence type="ECO:0000313" key="5">
    <source>
        <dbReference type="EMBL" id="MBC2602211.1"/>
    </source>
</evidence>
<name>A0A7X1E4J6_9BACT</name>
<dbReference type="GO" id="GO:0003700">
    <property type="term" value="F:DNA-binding transcription factor activity"/>
    <property type="evidence" value="ECO:0007669"/>
    <property type="project" value="TreeGrafter"/>
</dbReference>
<evidence type="ECO:0000313" key="6">
    <source>
        <dbReference type="Proteomes" id="UP000525652"/>
    </source>
</evidence>
<keyword evidence="1" id="KW-0805">Transcription regulation</keyword>
<evidence type="ECO:0000256" key="3">
    <source>
        <dbReference type="ARBA" id="ARBA00023163"/>
    </source>
</evidence>
<evidence type="ECO:0000256" key="1">
    <source>
        <dbReference type="ARBA" id="ARBA00023015"/>
    </source>
</evidence>
<dbReference type="EMBL" id="JACHVA010000082">
    <property type="protein sequence ID" value="MBC2602211.1"/>
    <property type="molecule type" value="Genomic_DNA"/>
</dbReference>
<dbReference type="SUPFAM" id="SSF53822">
    <property type="entry name" value="Periplasmic binding protein-like I"/>
    <property type="match status" value="1"/>
</dbReference>
<keyword evidence="3" id="KW-0804">Transcription</keyword>
<keyword evidence="2 5" id="KW-0238">DNA-binding</keyword>
<dbReference type="SUPFAM" id="SSF47413">
    <property type="entry name" value="lambda repressor-like DNA-binding domains"/>
    <property type="match status" value="1"/>
</dbReference>
<dbReference type="Proteomes" id="UP000525652">
    <property type="component" value="Unassembled WGS sequence"/>
</dbReference>
<dbReference type="InterPro" id="IPR028082">
    <property type="entry name" value="Peripla_BP_I"/>
</dbReference>
<dbReference type="PANTHER" id="PTHR30146">
    <property type="entry name" value="LACI-RELATED TRANSCRIPTIONAL REPRESSOR"/>
    <property type="match status" value="1"/>
</dbReference>
<dbReference type="InterPro" id="IPR000843">
    <property type="entry name" value="HTH_LacI"/>
</dbReference>
<dbReference type="PANTHER" id="PTHR30146:SF109">
    <property type="entry name" value="HTH-TYPE TRANSCRIPTIONAL REGULATOR GALS"/>
    <property type="match status" value="1"/>
</dbReference>
<reference evidence="5 6" key="1">
    <citation type="submission" date="2020-07" db="EMBL/GenBank/DDBJ databases">
        <authorList>
            <person name="Feng X."/>
        </authorList>
    </citation>
    <scope>NUCLEOTIDE SEQUENCE [LARGE SCALE GENOMIC DNA]</scope>
    <source>
        <strain evidence="5 6">JCM14086</strain>
    </source>
</reference>
<sequence length="358" mass="39959">MDCPTSVTVTAFSEMVGKSSSNSRKAASLRQVAEEVGVSRMTVSRAFKKDSSIKAELREKILKTASDLGYAPDKMVSELMTRFASRRPIHYQETFAALWWPERWAGVNSNHGFDADIYDGLQEGSKIHGRGIDHFVLNPEMTPQVIMEILEARNIQGVIITPPTSSEARVPQLEWKNLSSVFVGSSLREPAFHRSQTSHYNAMSQALERLQQSGFSRPCLLLRSDLEMRMLRAYSAAFLAWDHPAEHIWQPPQREADGLSSWLQKVNPDVIIADSDPWFELIPKAVRERGFLSLGVHDRSGSISGIYQNTAQMARGAIDLLVRARLSHETGIPEAPILLLTSGVWIEGQTLPARPLPV</sequence>
<feature type="domain" description="HTH lacI-type" evidence="4">
    <location>
        <begin position="27"/>
        <end position="81"/>
    </location>
</feature>
<dbReference type="PROSITE" id="PS50932">
    <property type="entry name" value="HTH_LACI_2"/>
    <property type="match status" value="1"/>
</dbReference>
<dbReference type="AlphaFoldDB" id="A0A7X1E4J6"/>
<dbReference type="Gene3D" id="3.40.50.2300">
    <property type="match status" value="2"/>
</dbReference>
<protein>
    <submittedName>
        <fullName evidence="5">LacI family DNA-binding transcriptional regulator</fullName>
    </submittedName>
</protein>
<organism evidence="5 6">
    <name type="scientific">Puniceicoccus vermicola</name>
    <dbReference type="NCBI Taxonomy" id="388746"/>
    <lineage>
        <taxon>Bacteria</taxon>
        <taxon>Pseudomonadati</taxon>
        <taxon>Verrucomicrobiota</taxon>
        <taxon>Opitutia</taxon>
        <taxon>Puniceicoccales</taxon>
        <taxon>Puniceicoccaceae</taxon>
        <taxon>Puniceicoccus</taxon>
    </lineage>
</organism>
<accession>A0A7X1E4J6</accession>
<dbReference type="SMART" id="SM00354">
    <property type="entry name" value="HTH_LACI"/>
    <property type="match status" value="1"/>
</dbReference>
<evidence type="ECO:0000256" key="2">
    <source>
        <dbReference type="ARBA" id="ARBA00023125"/>
    </source>
</evidence>
<dbReference type="Pfam" id="PF00356">
    <property type="entry name" value="LacI"/>
    <property type="match status" value="1"/>
</dbReference>
<dbReference type="InterPro" id="IPR010982">
    <property type="entry name" value="Lambda_DNA-bd_dom_sf"/>
</dbReference>
<gene>
    <name evidence="5" type="ORF">H5P30_10520</name>
</gene>